<comment type="caution">
    <text evidence="4">The sequence shown here is derived from an EMBL/GenBank/DDBJ whole genome shotgun (WGS) entry which is preliminary data.</text>
</comment>
<keyword evidence="5" id="KW-1185">Reference proteome</keyword>
<organism evidence="4 5">
    <name type="scientific">Pseudobacter ginsenosidimutans</name>
    <dbReference type="NCBI Taxonomy" id="661488"/>
    <lineage>
        <taxon>Bacteria</taxon>
        <taxon>Pseudomonadati</taxon>
        <taxon>Bacteroidota</taxon>
        <taxon>Chitinophagia</taxon>
        <taxon>Chitinophagales</taxon>
        <taxon>Chitinophagaceae</taxon>
        <taxon>Pseudobacter</taxon>
    </lineage>
</organism>
<dbReference type="AlphaFoldDB" id="A0A4Q7N5M4"/>
<dbReference type="Gene3D" id="2.60.40.1120">
    <property type="entry name" value="Carboxypeptidase-like, regulatory domain"/>
    <property type="match status" value="1"/>
</dbReference>
<dbReference type="Pfam" id="PF13620">
    <property type="entry name" value="CarboxypepD_reg"/>
    <property type="match status" value="1"/>
</dbReference>
<dbReference type="Pfam" id="PF14905">
    <property type="entry name" value="OMP_b-brl_3"/>
    <property type="match status" value="1"/>
</dbReference>
<reference evidence="4 5" key="1">
    <citation type="submission" date="2019-02" db="EMBL/GenBank/DDBJ databases">
        <title>Genomic Encyclopedia of Type Strains, Phase IV (KMG-IV): sequencing the most valuable type-strain genomes for metagenomic binning, comparative biology and taxonomic classification.</title>
        <authorList>
            <person name="Goeker M."/>
        </authorList>
    </citation>
    <scope>NUCLEOTIDE SEQUENCE [LARGE SCALE GENOMIC DNA]</scope>
    <source>
        <strain evidence="4 5">DSM 18116</strain>
    </source>
</reference>
<evidence type="ECO:0000313" key="5">
    <source>
        <dbReference type="Proteomes" id="UP000293874"/>
    </source>
</evidence>
<accession>A0A4Q7N5M4</accession>
<sequence length="860" mass="97990">MDENLCHARPGFRHATSLVQHDYFLTLQPFAKFAETFISLTANIMRTILLFLFFIITVSDLMAQGRFRATVSGQIKDIQNEPVSGATVNLLMAGDSTVVIRLTSGNNGSFELKVGSPGIYLLAVSAISMEPFISLPFTIDSAGKKLQWPAIILRPQKKTALKEVVVTAKKPLLEYDLDKTIVNVESMIGAAAGSSLEVLEKTPGVTVDNNGEITMNGMQSVTVLIDGRPTYMSGRDLAAYLRSLPGSLLEKIELITNPPAKYDANGGALINIKLKKKRTQGYAGSATHNSNIGKRYRTYNSINLNYLNRKINYFGNFSYSRYTERNQSTDDRAFFTTGGQRTTATKVENDNDARSDELSARLGMDYNLNKKTTLGIILNGTTRKRNDGSEYITQMFSTNDYPDSTGRGNNSTHGRWEQLGANANMQHRFTEKGEEITADLNYIRYNNRSTQDLSNYVEDQSGQLGNISNFLYRLPYSTDVFTARMDYSLPLKNKASFSTGLKSGLVKNNHQSDYYSIPDNKPVPDYSKSNHFIYREYIHALYVNGRKDWKRFGLQLGLRWEYTQTKGNQLGNEAVAPSMFRRNYHSFFPSFFTSYKLDSAGKNSLAFSYARRINRPGYHQLNPFLFFIDQYSYTTGNPMLNPTIANRIELNWRYKQLLTTRLMYERQDDGIANATQIDKNTQINRPENFAARDLLALMVNLSFKPAKWWNMNFHIAGARFSTNGKLYNQSIDLQLYTWRTQIQNQFSISKTWSAELYATYHAPNINFQTYVKSRYWINTAVQKKVLKNKGSIKLNLEDIFHSMGTREENRGLVNAYSFRTNDPDTRRIAISFSYNFGKETFSRKRKYNDDAADELKERAQ</sequence>
<gene>
    <name evidence="4" type="ORF">EV199_2212</name>
</gene>
<dbReference type="InterPro" id="IPR008969">
    <property type="entry name" value="CarboxyPept-like_regulatory"/>
</dbReference>
<evidence type="ECO:0000259" key="2">
    <source>
        <dbReference type="Pfam" id="PF07715"/>
    </source>
</evidence>
<keyword evidence="4" id="KW-0675">Receptor</keyword>
<dbReference type="Proteomes" id="UP000293874">
    <property type="component" value="Unassembled WGS sequence"/>
</dbReference>
<dbReference type="Pfam" id="PF07715">
    <property type="entry name" value="Plug"/>
    <property type="match status" value="1"/>
</dbReference>
<evidence type="ECO:0000259" key="3">
    <source>
        <dbReference type="Pfam" id="PF14905"/>
    </source>
</evidence>
<evidence type="ECO:0000313" key="4">
    <source>
        <dbReference type="EMBL" id="RZS76329.1"/>
    </source>
</evidence>
<dbReference type="SUPFAM" id="SSF56935">
    <property type="entry name" value="Porins"/>
    <property type="match status" value="1"/>
</dbReference>
<dbReference type="EMBL" id="SGXA01000001">
    <property type="protein sequence ID" value="RZS76329.1"/>
    <property type="molecule type" value="Genomic_DNA"/>
</dbReference>
<dbReference type="Gene3D" id="2.170.130.10">
    <property type="entry name" value="TonB-dependent receptor, plug domain"/>
    <property type="match status" value="1"/>
</dbReference>
<name>A0A4Q7N5M4_9BACT</name>
<keyword evidence="1" id="KW-1133">Transmembrane helix</keyword>
<keyword evidence="1" id="KW-0812">Transmembrane</keyword>
<feature type="domain" description="Outer membrane protein beta-barrel" evidence="3">
    <location>
        <begin position="427"/>
        <end position="834"/>
    </location>
</feature>
<evidence type="ECO:0000256" key="1">
    <source>
        <dbReference type="SAM" id="Phobius"/>
    </source>
</evidence>
<dbReference type="SUPFAM" id="SSF49464">
    <property type="entry name" value="Carboxypeptidase regulatory domain-like"/>
    <property type="match status" value="1"/>
</dbReference>
<feature type="domain" description="TonB-dependent receptor plug" evidence="2">
    <location>
        <begin position="180"/>
        <end position="266"/>
    </location>
</feature>
<protein>
    <submittedName>
        <fullName evidence="4">TonB-dependent receptor-like protein</fullName>
    </submittedName>
</protein>
<feature type="transmembrane region" description="Helical" evidence="1">
    <location>
        <begin position="37"/>
        <end position="58"/>
    </location>
</feature>
<keyword evidence="1" id="KW-0472">Membrane</keyword>
<dbReference type="InterPro" id="IPR041700">
    <property type="entry name" value="OMP_b-brl_3"/>
</dbReference>
<proteinExistence type="predicted"/>
<dbReference type="InterPro" id="IPR012910">
    <property type="entry name" value="Plug_dom"/>
</dbReference>
<dbReference type="InterPro" id="IPR037066">
    <property type="entry name" value="Plug_dom_sf"/>
</dbReference>